<sequence>MHERKELHLADLGKEIDSRFLRVFKEWKYGLITATEAIRQIDMKRTTFYRRVREVDETQEAETEV</sequence>
<keyword evidence="2" id="KW-1185">Reference proteome</keyword>
<evidence type="ECO:0000313" key="1">
    <source>
        <dbReference type="EMBL" id="GIO70456.1"/>
    </source>
</evidence>
<gene>
    <name evidence="1" type="ORF">J21TS3_52770</name>
</gene>
<dbReference type="EMBL" id="BORW01000073">
    <property type="protein sequence ID" value="GIO70456.1"/>
    <property type="molecule type" value="Genomic_DNA"/>
</dbReference>
<reference evidence="1 2" key="1">
    <citation type="submission" date="2021-03" db="EMBL/GenBank/DDBJ databases">
        <title>Antimicrobial resistance genes in bacteria isolated from Japanese honey, and their potential for conferring macrolide and lincosamide resistance in the American foulbrood pathogen Paenibacillus larvae.</title>
        <authorList>
            <person name="Okamoto M."/>
            <person name="Kumagai M."/>
            <person name="Kanamori H."/>
            <person name="Takamatsu D."/>
        </authorList>
    </citation>
    <scope>NUCLEOTIDE SEQUENCE [LARGE SCALE GENOMIC DNA]</scope>
    <source>
        <strain evidence="1 2">J21TS3</strain>
    </source>
</reference>
<accession>A0ABQ4M687</accession>
<name>A0ABQ4M687_9BACL</name>
<proteinExistence type="predicted"/>
<organism evidence="1 2">
    <name type="scientific">Paenibacillus cookii</name>
    <dbReference type="NCBI Taxonomy" id="157839"/>
    <lineage>
        <taxon>Bacteria</taxon>
        <taxon>Bacillati</taxon>
        <taxon>Bacillota</taxon>
        <taxon>Bacilli</taxon>
        <taxon>Bacillales</taxon>
        <taxon>Paenibacillaceae</taxon>
        <taxon>Paenibacillus</taxon>
    </lineage>
</organism>
<dbReference type="Proteomes" id="UP000680638">
    <property type="component" value="Unassembled WGS sequence"/>
</dbReference>
<protein>
    <recommendedName>
        <fullName evidence="3">Resolvase HTH domain-containing protein</fullName>
    </recommendedName>
</protein>
<evidence type="ECO:0008006" key="3">
    <source>
        <dbReference type="Google" id="ProtNLM"/>
    </source>
</evidence>
<evidence type="ECO:0000313" key="2">
    <source>
        <dbReference type="Proteomes" id="UP000680638"/>
    </source>
</evidence>
<comment type="caution">
    <text evidence="1">The sequence shown here is derived from an EMBL/GenBank/DDBJ whole genome shotgun (WGS) entry which is preliminary data.</text>
</comment>